<proteinExistence type="predicted"/>
<evidence type="ECO:0000313" key="2">
    <source>
        <dbReference type="Proteomes" id="UP000229227"/>
    </source>
</evidence>
<dbReference type="EMBL" id="PEWN01000048">
    <property type="protein sequence ID" value="PIU51728.1"/>
    <property type="molecule type" value="Genomic_DNA"/>
</dbReference>
<reference evidence="2" key="1">
    <citation type="submission" date="2017-09" db="EMBL/GenBank/DDBJ databases">
        <title>Depth-based differentiation of microbial function through sediment-hosted aquifers and enrichment of novel symbionts in the deep terrestrial subsurface.</title>
        <authorList>
            <person name="Probst A.J."/>
            <person name="Ladd B."/>
            <person name="Jarett J.K."/>
            <person name="Geller-Mcgrath D.E."/>
            <person name="Sieber C.M.K."/>
            <person name="Emerson J.B."/>
            <person name="Anantharaman K."/>
            <person name="Thomas B.C."/>
            <person name="Malmstrom R."/>
            <person name="Stieglmeier M."/>
            <person name="Klingl A."/>
            <person name="Woyke T."/>
            <person name="Ryan C.M."/>
            <person name="Banfield J.F."/>
        </authorList>
    </citation>
    <scope>NUCLEOTIDE SEQUENCE [LARGE SCALE GENOMIC DNA]</scope>
</reference>
<evidence type="ECO:0000313" key="1">
    <source>
        <dbReference type="EMBL" id="PIU51728.1"/>
    </source>
</evidence>
<name>A0A2M6ZH70_9BACT</name>
<gene>
    <name evidence="1" type="ORF">COS91_02960</name>
</gene>
<comment type="caution">
    <text evidence="1">The sequence shown here is derived from an EMBL/GenBank/DDBJ whole genome shotgun (WGS) entry which is preliminary data.</text>
</comment>
<dbReference type="Proteomes" id="UP000229227">
    <property type="component" value="Unassembled WGS sequence"/>
</dbReference>
<protein>
    <submittedName>
        <fullName evidence="1">Uncharacterized protein</fullName>
    </submittedName>
</protein>
<sequence>MGHHRNDFQITMRGKIRLSILVIILIATGVYAAWESGLLLQGLKGILVQQLSKMMQAKISIDRINIYGNFAIVRGLDIVHKDYRFSSSELILEYDLGKILARKFDIIGGVKRVTLVGPKISFREMTWEEVKPMISPSWAEFFKFASQIQSTNICITKGRWELGLMSIQNLYFNVDLNKKENGYIPIKLAMRGIFSVPKIEIPLNLKSEIKVEDKKIHLNGNLCVGNLPYTGSGVIKGSIFDPQNPRMLLDLAFSSRKLKFKNVSLNSPRVVARVKGESGCFSSTGKFDATKGYIYGQEITGLAFTFRDDTRSFEIQGEAGFAQGKFMMSRGVYKKEKKPGFEVDAKFSFKDYEIPISFLYSSAAYSSAEYSGENLDVKKISVEKGNEVLLDGAGAGRLTKNRLSLSLKFEG</sequence>
<accession>A0A2M6ZH70</accession>
<feature type="non-terminal residue" evidence="1">
    <location>
        <position position="411"/>
    </location>
</feature>
<dbReference type="AlphaFoldDB" id="A0A2M6ZH70"/>
<organism evidence="1 2">
    <name type="scientific">Candidatus Desantisbacteria bacterium CG07_land_8_20_14_0_80_39_15</name>
    <dbReference type="NCBI Taxonomy" id="1974549"/>
    <lineage>
        <taxon>Bacteria</taxon>
        <taxon>Candidatus Desantisiibacteriota</taxon>
    </lineage>
</organism>